<evidence type="ECO:0000313" key="18">
    <source>
        <dbReference type="Proteomes" id="UP000016923"/>
    </source>
</evidence>
<evidence type="ECO:0000256" key="5">
    <source>
        <dbReference type="ARBA" id="ARBA00022729"/>
    </source>
</evidence>
<evidence type="ECO:0000256" key="2">
    <source>
        <dbReference type="ARBA" id="ARBA00004613"/>
    </source>
</evidence>
<evidence type="ECO:0000256" key="6">
    <source>
        <dbReference type="ARBA" id="ARBA00023001"/>
    </source>
</evidence>
<evidence type="ECO:0000256" key="15">
    <source>
        <dbReference type="ARBA" id="ARBA00047174"/>
    </source>
</evidence>
<comment type="catalytic activity">
    <reaction evidence="14">
        <text>[(1-&gt;4)-beta-D-glucosyl]n+m + reduced acceptor + O2 = 4-dehydro-beta-D-glucosyl-[(1-&gt;4)-beta-D-glucosyl]n-1 + [(1-&gt;4)-beta-D-glucosyl]m + acceptor + H2O.</text>
        <dbReference type="EC" id="1.14.99.56"/>
    </reaction>
</comment>
<comment type="similarity">
    <text evidence="13">Belongs to the polysaccharide monooxygenase AA9 family.</text>
</comment>
<keyword evidence="5" id="KW-0732">Signal</keyword>
<reference evidence="17 18" key="1">
    <citation type="journal article" date="2013" name="BMC Genomics">
        <title>The genome and transcriptome of the pine saprophyte Ophiostoma piceae, and a comparison with the bark beetle-associated pine pathogen Grosmannia clavigera.</title>
        <authorList>
            <person name="Haridas S."/>
            <person name="Wang Y."/>
            <person name="Lim L."/>
            <person name="Massoumi Alamouti S."/>
            <person name="Jackman S."/>
            <person name="Docking R."/>
            <person name="Robertson G."/>
            <person name="Birol I."/>
            <person name="Bohlmann J."/>
            <person name="Breuil C."/>
        </authorList>
    </citation>
    <scope>NUCLEOTIDE SEQUENCE [LARGE SCALE GENOMIC DNA]</scope>
    <source>
        <strain evidence="17 18">UAMH 11346</strain>
    </source>
</reference>
<comment type="cofactor">
    <cofactor evidence="1">
        <name>Cu(2+)</name>
        <dbReference type="ChEBI" id="CHEBI:29036"/>
    </cofactor>
</comment>
<feature type="domain" description="Auxiliary Activity family 9 catalytic" evidence="16">
    <location>
        <begin position="18"/>
        <end position="226"/>
    </location>
</feature>
<dbReference type="GO" id="GO:0005576">
    <property type="term" value="C:extracellular region"/>
    <property type="evidence" value="ECO:0007669"/>
    <property type="project" value="UniProtKB-SubCell"/>
</dbReference>
<keyword evidence="18" id="KW-1185">Reference proteome</keyword>
<keyword evidence="4" id="KW-0479">Metal-binding</keyword>
<evidence type="ECO:0000313" key="17">
    <source>
        <dbReference type="EMBL" id="EPE08322.1"/>
    </source>
</evidence>
<dbReference type="OrthoDB" id="2525337at2759"/>
<dbReference type="AlphaFoldDB" id="S3C6A8"/>
<dbReference type="EMBL" id="KE148149">
    <property type="protein sequence ID" value="EPE08322.1"/>
    <property type="molecule type" value="Genomic_DNA"/>
</dbReference>
<evidence type="ECO:0000256" key="1">
    <source>
        <dbReference type="ARBA" id="ARBA00001973"/>
    </source>
</evidence>
<keyword evidence="7" id="KW-0560">Oxidoreductase</keyword>
<dbReference type="Proteomes" id="UP000016923">
    <property type="component" value="Unassembled WGS sequence"/>
</dbReference>
<evidence type="ECO:0000256" key="11">
    <source>
        <dbReference type="ARBA" id="ARBA00023277"/>
    </source>
</evidence>
<evidence type="ECO:0000256" key="10">
    <source>
        <dbReference type="ARBA" id="ARBA00023157"/>
    </source>
</evidence>
<evidence type="ECO:0000259" key="16">
    <source>
        <dbReference type="Pfam" id="PF03443"/>
    </source>
</evidence>
<organism evidence="17 18">
    <name type="scientific">Ophiostoma piceae (strain UAMH 11346)</name>
    <name type="common">Sap stain fungus</name>
    <dbReference type="NCBI Taxonomy" id="1262450"/>
    <lineage>
        <taxon>Eukaryota</taxon>
        <taxon>Fungi</taxon>
        <taxon>Dikarya</taxon>
        <taxon>Ascomycota</taxon>
        <taxon>Pezizomycotina</taxon>
        <taxon>Sordariomycetes</taxon>
        <taxon>Sordariomycetidae</taxon>
        <taxon>Ophiostomatales</taxon>
        <taxon>Ophiostomataceae</taxon>
        <taxon>Ophiostoma</taxon>
    </lineage>
</organism>
<dbReference type="STRING" id="1262450.S3C6A8"/>
<dbReference type="EC" id="1.14.99.56" evidence="15"/>
<evidence type="ECO:0000256" key="7">
    <source>
        <dbReference type="ARBA" id="ARBA00023002"/>
    </source>
</evidence>
<evidence type="ECO:0000256" key="14">
    <source>
        <dbReference type="ARBA" id="ARBA00045077"/>
    </source>
</evidence>
<keyword evidence="3" id="KW-0964">Secreted</keyword>
<dbReference type="GO" id="GO:0046872">
    <property type="term" value="F:metal ion binding"/>
    <property type="evidence" value="ECO:0007669"/>
    <property type="project" value="UniProtKB-KW"/>
</dbReference>
<dbReference type="GO" id="GO:0030245">
    <property type="term" value="P:cellulose catabolic process"/>
    <property type="evidence" value="ECO:0007669"/>
    <property type="project" value="UniProtKB-KW"/>
</dbReference>
<dbReference type="eggNOG" id="ENOG502RAK7">
    <property type="taxonomic scope" value="Eukaryota"/>
</dbReference>
<dbReference type="GO" id="GO:0004497">
    <property type="term" value="F:monooxygenase activity"/>
    <property type="evidence" value="ECO:0007669"/>
    <property type="project" value="UniProtKB-KW"/>
</dbReference>
<name>S3C6A8_OPHP1</name>
<evidence type="ECO:0000256" key="8">
    <source>
        <dbReference type="ARBA" id="ARBA00023008"/>
    </source>
</evidence>
<dbReference type="InterPro" id="IPR005103">
    <property type="entry name" value="AA9_LPMO"/>
</dbReference>
<dbReference type="CDD" id="cd21175">
    <property type="entry name" value="LPMO_AA9"/>
    <property type="match status" value="1"/>
</dbReference>
<evidence type="ECO:0000256" key="12">
    <source>
        <dbReference type="ARBA" id="ARBA00023326"/>
    </source>
</evidence>
<keyword evidence="9" id="KW-0503">Monooxygenase</keyword>
<dbReference type="PANTHER" id="PTHR33353:SF13">
    <property type="entry name" value="ENDOGLUCANASE II"/>
    <property type="match status" value="1"/>
</dbReference>
<dbReference type="Pfam" id="PF03443">
    <property type="entry name" value="AA9"/>
    <property type="match status" value="1"/>
</dbReference>
<keyword evidence="6" id="KW-0136">Cellulose degradation</keyword>
<dbReference type="OMA" id="SGLQWFK"/>
<dbReference type="VEuPathDB" id="FungiDB:F503_01105"/>
<dbReference type="InterPro" id="IPR049892">
    <property type="entry name" value="AA9"/>
</dbReference>
<accession>S3C6A8</accession>
<evidence type="ECO:0000256" key="13">
    <source>
        <dbReference type="ARBA" id="ARBA00044502"/>
    </source>
</evidence>
<keyword evidence="12" id="KW-0624">Polysaccharide degradation</keyword>
<evidence type="ECO:0000256" key="4">
    <source>
        <dbReference type="ARBA" id="ARBA00022723"/>
    </source>
</evidence>
<dbReference type="Gene3D" id="2.70.50.70">
    <property type="match status" value="1"/>
</dbReference>
<keyword evidence="8" id="KW-0186">Copper</keyword>
<comment type="subcellular location">
    <subcellularLocation>
        <location evidence="2">Secreted</location>
    </subcellularLocation>
</comment>
<protein>
    <recommendedName>
        <fullName evidence="15">lytic cellulose monooxygenase (C4-dehydrogenating)</fullName>
        <ecNumber evidence="15">1.14.99.56</ecNumber>
    </recommendedName>
</protein>
<proteinExistence type="inferred from homology"/>
<keyword evidence="10" id="KW-1015">Disulfide bond</keyword>
<evidence type="ECO:0000256" key="9">
    <source>
        <dbReference type="ARBA" id="ARBA00023033"/>
    </source>
</evidence>
<dbReference type="HOGENOM" id="CLU_031730_0_2_1"/>
<evidence type="ECO:0000256" key="3">
    <source>
        <dbReference type="ARBA" id="ARBA00022525"/>
    </source>
</evidence>
<keyword evidence="11" id="KW-0119">Carbohydrate metabolism</keyword>
<sequence>MKFSTAAALALGAGAQAHTIFQQLSVNSKTAGQLVALRAPTNNNPVQDVTSQSMSCGQPGSTSQTVVDIAPGDKFGAYWQHIIGGAQSANDQDNPIAHSHKGPVMAYLAKVDNAASASLQGLQWFKIGEDSFDPSTKQWGVDHMISNDGWSYFSLPTCIAPGQYLLRVEILALHSAYTAGDAQFYQSCAQIRVGGSGTFSPSASELVSFPGAYKAEDPGIHINIYGATGQPDNNGQPYTAPGPSVIKC</sequence>
<gene>
    <name evidence="17" type="ORF">F503_01105</name>
</gene>
<dbReference type="PANTHER" id="PTHR33353">
    <property type="entry name" value="PUTATIVE (AFU_ORTHOLOGUE AFUA_1G12560)-RELATED"/>
    <property type="match status" value="1"/>
</dbReference>